<feature type="domain" description="ARID" evidence="10">
    <location>
        <begin position="400"/>
        <end position="470"/>
    </location>
</feature>
<evidence type="ECO:0000256" key="2">
    <source>
        <dbReference type="ARBA" id="ARBA00022454"/>
    </source>
</evidence>
<feature type="region of interest" description="Disordered" evidence="9">
    <location>
        <begin position="332"/>
        <end position="383"/>
    </location>
</feature>
<organism evidence="14 15">
    <name type="scientific">Madurella fahalii</name>
    <dbReference type="NCBI Taxonomy" id="1157608"/>
    <lineage>
        <taxon>Eukaryota</taxon>
        <taxon>Fungi</taxon>
        <taxon>Dikarya</taxon>
        <taxon>Ascomycota</taxon>
        <taxon>Pezizomycotina</taxon>
        <taxon>Sordariomycetes</taxon>
        <taxon>Sordariomycetidae</taxon>
        <taxon>Sordariales</taxon>
        <taxon>Sordariales incertae sedis</taxon>
        <taxon>Madurella</taxon>
    </lineage>
</organism>
<dbReference type="InterPro" id="IPR001606">
    <property type="entry name" value="ARID_dom"/>
</dbReference>
<dbReference type="SUPFAM" id="SSF46689">
    <property type="entry name" value="Homeodomain-like"/>
    <property type="match status" value="2"/>
</dbReference>
<sequence>MATRIVYEGVNGKYEGTLFGGIKFWVAQRVPTRGDIVAKIEDNGGKIVLLEKYADVLIADHAKKNAPPGSVSWKYIDDSVRLGTIANIDDYRIASTNPTPKPAKAGKLPFTNQDDQILVSWVRQHVHNHSGNKIYQDLEKQYPHHSWHSWRDRWVKRLALLHEKDLPAAPLQIPAPSGPRSVVMPEATTAAVPPATAAQRTASTAKGTPEGVQRPDAPRGRVRFTEEDDKLLTNHVLQRCRDGEKEKGAKIYMELAAKYPHHSAHSWRDRWVRHLSLREPEKSPDLSDSEESIWRGYRTRLDCQRTLASITSFQARANGYLTRRALAEESNDEIKSELDNSPLAPDQLSITNHRPPTSGETVTSRDDADGPPPHQRAAKTGVTPVLTKEEFRELFNHDRETTGANLVPWAQIGRHTVDFWILWSCVTRQPHHESRDWQVIAESLGYDWVAEPDMPRLVKETYEKHLLEFERAIQAFNGWDARECEVEGEDEGEDGEEESDDEEMVDEEHQDIDGEDEEEIASHGSRGGPAPSVDQDLFVSSPPLVGYKRTFKQAIRSSSISRVSSVSKRRRHNPDEEIPCTPESRLQLAGQEDDVSKMSSASRDTPSKRPRLVSRPQKQRAEPETQDFYFGGDVQQGRALEPETQNFESAMQDDGLDDDNEALSPSELRSGMEKASPRPKVLSSANRPLPTIEVDDGMSESSDEFETMSNLTPRPSNTSRPALNPVVTNASRPRRTLPASWSKGTQPASVAADISPPSPRRPAIVKERLSSSETPAPRPSVRNRSNGPPSTSSLTPRPPARRSAVHPQPGSSAQPNRSPNPESAKPQTFDPSPIINHFVAQGCPASLVSRAVKATTCRQANAAAVIESLARGDGIPRDIKGVWTERDDGRVRGIASWLDALGGVVPDKPSTPGASEEKVFWRLVEKHGVEGVLERRRFLKVWDSI</sequence>
<keyword evidence="3 8" id="KW-0779">Telomere</keyword>
<evidence type="ECO:0000313" key="15">
    <source>
        <dbReference type="Proteomes" id="UP001628179"/>
    </source>
</evidence>
<keyword evidence="5" id="KW-0010">Activator</keyword>
<evidence type="ECO:0000259" key="13">
    <source>
        <dbReference type="Pfam" id="PF16589"/>
    </source>
</evidence>
<dbReference type="CDD" id="cd11655">
    <property type="entry name" value="rap1_myb-like"/>
    <property type="match status" value="2"/>
</dbReference>
<feature type="compositionally biased region" description="Acidic residues" evidence="9">
    <location>
        <begin position="693"/>
        <end position="706"/>
    </location>
</feature>
<feature type="domain" description="TERF2-interacting telomeric protein 1 Myb" evidence="11">
    <location>
        <begin position="110"/>
        <end position="163"/>
    </location>
</feature>
<feature type="compositionally biased region" description="Polar residues" evidence="9">
    <location>
        <begin position="809"/>
        <end position="830"/>
    </location>
</feature>
<keyword evidence="4" id="KW-0805">Transcription regulation</keyword>
<dbReference type="InterPro" id="IPR039595">
    <property type="entry name" value="TE2IP/Rap1"/>
</dbReference>
<feature type="compositionally biased region" description="Low complexity" evidence="9">
    <location>
        <begin position="555"/>
        <end position="566"/>
    </location>
</feature>
<dbReference type="PANTHER" id="PTHR16466:SF6">
    <property type="entry name" value="TELOMERIC REPEAT-BINDING FACTOR 2-INTERACTING PROTEIN 1"/>
    <property type="match status" value="1"/>
</dbReference>
<evidence type="ECO:0000256" key="8">
    <source>
        <dbReference type="RuleBase" id="RU367107"/>
    </source>
</evidence>
<comment type="similarity">
    <text evidence="1 8">Belongs to the RAP1 family.</text>
</comment>
<evidence type="ECO:0000256" key="1">
    <source>
        <dbReference type="ARBA" id="ARBA00010467"/>
    </source>
</evidence>
<comment type="subunit">
    <text evidence="8">Homodimer.</text>
</comment>
<dbReference type="Proteomes" id="UP001628179">
    <property type="component" value="Unassembled WGS sequence"/>
</dbReference>
<feature type="domain" description="TERF2-interacting telomeric protein 1 Myb" evidence="11">
    <location>
        <begin position="224"/>
        <end position="279"/>
    </location>
</feature>
<feature type="compositionally biased region" description="Polar residues" evidence="9">
    <location>
        <begin position="707"/>
        <end position="731"/>
    </location>
</feature>
<name>A0ABQ0GD39_9PEZI</name>
<dbReference type="Pfam" id="PF11626">
    <property type="entry name" value="Rap1_C"/>
    <property type="match status" value="1"/>
</dbReference>
<protein>
    <recommendedName>
        <fullName evidence="8">DNA-binding protein RAP1</fullName>
    </recommendedName>
</protein>
<dbReference type="InterPro" id="IPR001357">
    <property type="entry name" value="BRCT_dom"/>
</dbReference>
<gene>
    <name evidence="14" type="ORF">MFIFM68171_05866</name>
</gene>
<evidence type="ECO:0000256" key="7">
    <source>
        <dbReference type="ARBA" id="ARBA00023242"/>
    </source>
</evidence>
<dbReference type="InterPro" id="IPR021661">
    <property type="entry name" value="Rap1_C"/>
</dbReference>
<feature type="domain" description="BRCT" evidence="13">
    <location>
        <begin position="17"/>
        <end position="92"/>
    </location>
</feature>
<keyword evidence="15" id="KW-1185">Reference proteome</keyword>
<evidence type="ECO:0000256" key="5">
    <source>
        <dbReference type="ARBA" id="ARBA00023159"/>
    </source>
</evidence>
<evidence type="ECO:0000259" key="11">
    <source>
        <dbReference type="Pfam" id="PF08914"/>
    </source>
</evidence>
<dbReference type="EMBL" id="BAAFSV010000003">
    <property type="protein sequence ID" value="GAB1315656.1"/>
    <property type="molecule type" value="Genomic_DNA"/>
</dbReference>
<dbReference type="Pfam" id="PF01388">
    <property type="entry name" value="ARID"/>
    <property type="match status" value="1"/>
</dbReference>
<dbReference type="CDD" id="cd16100">
    <property type="entry name" value="ARID"/>
    <property type="match status" value="1"/>
</dbReference>
<evidence type="ECO:0000256" key="4">
    <source>
        <dbReference type="ARBA" id="ARBA00023015"/>
    </source>
</evidence>
<evidence type="ECO:0000259" key="12">
    <source>
        <dbReference type="Pfam" id="PF11626"/>
    </source>
</evidence>
<dbReference type="InterPro" id="IPR015010">
    <property type="entry name" value="TERF2IP_Myb"/>
</dbReference>
<proteinExistence type="inferred from homology"/>
<comment type="function">
    <text evidence="8">Involved in the regulation of telomere length, clustering and has a specific role in telomere position effect (TPE).</text>
</comment>
<feature type="region of interest" description="Disordered" evidence="9">
    <location>
        <begin position="484"/>
        <end position="539"/>
    </location>
</feature>
<evidence type="ECO:0000313" key="14">
    <source>
        <dbReference type="EMBL" id="GAB1315656.1"/>
    </source>
</evidence>
<feature type="region of interest" description="Disordered" evidence="9">
    <location>
        <begin position="555"/>
        <end position="835"/>
    </location>
</feature>
<dbReference type="InterPro" id="IPR036431">
    <property type="entry name" value="ARID_dom_sf"/>
</dbReference>
<comment type="subcellular location">
    <subcellularLocation>
        <location evidence="8">Nucleus</location>
    </subcellularLocation>
    <subcellularLocation>
        <location evidence="8">Chromosome</location>
        <location evidence="8">Telomere</location>
    </subcellularLocation>
</comment>
<dbReference type="Gene3D" id="1.10.10.60">
    <property type="entry name" value="Homeodomain-like"/>
    <property type="match status" value="2"/>
</dbReference>
<dbReference type="Gene3D" id="1.10.10.2170">
    <property type="match status" value="1"/>
</dbReference>
<feature type="compositionally biased region" description="Acidic residues" evidence="9">
    <location>
        <begin position="486"/>
        <end position="519"/>
    </location>
</feature>
<comment type="caution">
    <text evidence="14">The sequence shown here is derived from an EMBL/GenBank/DDBJ whole genome shotgun (WGS) entry which is preliminary data.</text>
</comment>
<feature type="domain" description="TRF2-interacting telomeric protein/Rap1 C-terminal" evidence="12">
    <location>
        <begin position="838"/>
        <end position="940"/>
    </location>
</feature>
<keyword evidence="2 8" id="KW-0158">Chromosome</keyword>
<dbReference type="Pfam" id="PF08914">
    <property type="entry name" value="Myb_Rap1"/>
    <property type="match status" value="2"/>
</dbReference>
<keyword evidence="6" id="KW-0804">Transcription</keyword>
<dbReference type="SUPFAM" id="SSF46774">
    <property type="entry name" value="ARID-like"/>
    <property type="match status" value="1"/>
</dbReference>
<evidence type="ECO:0000256" key="3">
    <source>
        <dbReference type="ARBA" id="ARBA00022895"/>
    </source>
</evidence>
<dbReference type="Gene3D" id="1.10.150.60">
    <property type="entry name" value="ARID DNA-binding domain"/>
    <property type="match status" value="1"/>
</dbReference>
<reference evidence="14 15" key="1">
    <citation type="submission" date="2024-09" db="EMBL/GenBank/DDBJ databases">
        <title>Itraconazole resistance in Madurella fahalii resulting from another homologue of gene encoding cytochrome P450 14-alpha sterol demethylase (CYP51).</title>
        <authorList>
            <person name="Yoshioka I."/>
            <person name="Fahal A.H."/>
            <person name="Kaneko S."/>
            <person name="Yaguchi T."/>
        </authorList>
    </citation>
    <scope>NUCLEOTIDE SEQUENCE [LARGE SCALE GENOMIC DNA]</scope>
    <source>
        <strain evidence="14 15">IFM 68171</strain>
    </source>
</reference>
<feature type="compositionally biased region" description="Polar residues" evidence="9">
    <location>
        <begin position="348"/>
        <end position="362"/>
    </location>
</feature>
<dbReference type="InterPro" id="IPR038104">
    <property type="entry name" value="Rap1_C_sf"/>
</dbReference>
<keyword evidence="7 8" id="KW-0539">Nucleus</keyword>
<dbReference type="Pfam" id="PF16589">
    <property type="entry name" value="BRCT_2"/>
    <property type="match status" value="1"/>
</dbReference>
<dbReference type="PANTHER" id="PTHR16466">
    <property type="entry name" value="TELOMERE REPEAT-BINDING FACTOR 2-INTERACTING PROTEIN 1"/>
    <property type="match status" value="1"/>
</dbReference>
<evidence type="ECO:0000256" key="6">
    <source>
        <dbReference type="ARBA" id="ARBA00023163"/>
    </source>
</evidence>
<dbReference type="RefSeq" id="XP_070917387.1">
    <property type="nucleotide sequence ID" value="XM_071061286.1"/>
</dbReference>
<evidence type="ECO:0000259" key="10">
    <source>
        <dbReference type="Pfam" id="PF01388"/>
    </source>
</evidence>
<accession>A0ABQ0GD39</accession>
<dbReference type="InterPro" id="IPR009057">
    <property type="entry name" value="Homeodomain-like_sf"/>
</dbReference>
<evidence type="ECO:0000256" key="9">
    <source>
        <dbReference type="SAM" id="MobiDB-lite"/>
    </source>
</evidence>
<dbReference type="GeneID" id="98176609"/>
<feature type="region of interest" description="Disordered" evidence="9">
    <location>
        <begin position="190"/>
        <end position="221"/>
    </location>
</feature>